<proteinExistence type="predicted"/>
<evidence type="ECO:0000256" key="1">
    <source>
        <dbReference type="ARBA" id="ARBA00004141"/>
    </source>
</evidence>
<evidence type="ECO:0000259" key="9">
    <source>
        <dbReference type="Pfam" id="PF13632"/>
    </source>
</evidence>
<keyword evidence="7 8" id="KW-0472">Membrane</keyword>
<dbReference type="PANTHER" id="PTHR43867">
    <property type="entry name" value="CELLULOSE SYNTHASE CATALYTIC SUBUNIT A [UDP-FORMING]"/>
    <property type="match status" value="1"/>
</dbReference>
<evidence type="ECO:0000256" key="6">
    <source>
        <dbReference type="ARBA" id="ARBA00022989"/>
    </source>
</evidence>
<evidence type="ECO:0000256" key="7">
    <source>
        <dbReference type="ARBA" id="ARBA00023136"/>
    </source>
</evidence>
<comment type="pathway">
    <text evidence="2">Glycan metabolism.</text>
</comment>
<organism evidence="10 11">
    <name type="scientific">Psychrobacter proteolyticus</name>
    <dbReference type="NCBI Taxonomy" id="147825"/>
    <lineage>
        <taxon>Bacteria</taxon>
        <taxon>Pseudomonadati</taxon>
        <taxon>Pseudomonadota</taxon>
        <taxon>Gammaproteobacteria</taxon>
        <taxon>Moraxellales</taxon>
        <taxon>Moraxellaceae</taxon>
        <taxon>Psychrobacter</taxon>
    </lineage>
</organism>
<dbReference type="SUPFAM" id="SSF53448">
    <property type="entry name" value="Nucleotide-diphospho-sugar transferases"/>
    <property type="match status" value="1"/>
</dbReference>
<keyword evidence="5 8" id="KW-0812">Transmembrane</keyword>
<evidence type="ECO:0000256" key="8">
    <source>
        <dbReference type="SAM" id="Phobius"/>
    </source>
</evidence>
<protein>
    <submittedName>
        <fullName evidence="10">Glycosyltransferase family 2 protein</fullName>
    </submittedName>
</protein>
<gene>
    <name evidence="10" type="ORF">ABFV72_02690</name>
</gene>
<dbReference type="Proteomes" id="UP001414441">
    <property type="component" value="Unassembled WGS sequence"/>
</dbReference>
<dbReference type="Pfam" id="PF13632">
    <property type="entry name" value="Glyco_trans_2_3"/>
    <property type="match status" value="1"/>
</dbReference>
<dbReference type="Gene3D" id="3.90.550.10">
    <property type="entry name" value="Spore Coat Polysaccharide Biosynthesis Protein SpsA, Chain A"/>
    <property type="match status" value="1"/>
</dbReference>
<dbReference type="InterPro" id="IPR050321">
    <property type="entry name" value="Glycosyltr_2/OpgH_subfam"/>
</dbReference>
<dbReference type="InterPro" id="IPR029044">
    <property type="entry name" value="Nucleotide-diphossugar_trans"/>
</dbReference>
<feature type="transmembrane region" description="Helical" evidence="8">
    <location>
        <begin position="282"/>
        <end position="302"/>
    </location>
</feature>
<comment type="subcellular location">
    <subcellularLocation>
        <location evidence="1">Membrane</location>
        <topology evidence="1">Multi-pass membrane protein</topology>
    </subcellularLocation>
</comment>
<dbReference type="RefSeq" id="WP_347162327.1">
    <property type="nucleotide sequence ID" value="NZ_JBDLOB010000001.1"/>
</dbReference>
<name>A0ABV0D3E6_9GAMM</name>
<keyword evidence="4" id="KW-0808">Transferase</keyword>
<dbReference type="EMBL" id="JBDLOB010000001">
    <property type="protein sequence ID" value="MEN8624913.1"/>
    <property type="molecule type" value="Genomic_DNA"/>
</dbReference>
<dbReference type="InterPro" id="IPR001173">
    <property type="entry name" value="Glyco_trans_2-like"/>
</dbReference>
<feature type="transmembrane region" description="Helical" evidence="8">
    <location>
        <begin position="402"/>
        <end position="425"/>
    </location>
</feature>
<feature type="transmembrane region" description="Helical" evidence="8">
    <location>
        <begin position="314"/>
        <end position="334"/>
    </location>
</feature>
<evidence type="ECO:0000256" key="5">
    <source>
        <dbReference type="ARBA" id="ARBA00022692"/>
    </source>
</evidence>
<feature type="domain" description="Glycosyltransferase 2-like" evidence="9">
    <location>
        <begin position="103"/>
        <end position="327"/>
    </location>
</feature>
<sequence>MTANTPETLTSAALSFQLMTRAEPPELVIATIKSLLAVKEARDEILIIDNNNKETSLYKPLAAFCQSLDAELNVHFYHIDRVEGFKAGALNLALGLMSPDCSHIVVVDSDYQALPHARASITRAIAQYPEHTLLQFPQFYRNEGQLDAHSELNHYFNHHLYRPFNRNRALSTGTYAVIRRSDLLSIGGWSGASITEDAQMGVLMHRQGFRSQFVPEVIATGLLPNTLDDLICQRRRWIYGNMQVLTDYLSVPYNSPVQYVSQSKSMSERLAYIRAHLSQLSAWVNFTGFFILLHICSLLVMVDMLLVNNVDVSMLAPLYVVYAGYAFFILRRLWAYSRDQSPLNKQIDDSHQPRFSRKVRAWLMHLNFWEIGALSWLPVLWGREKPFVCTPKQNYIQNRQSLFLKNIAALPKLLLVLNIITAIVVAPFSPLYSPVLFICAAAVCILKLSAAKVAMDNFSDARADMPSMSKVLKQTLKVAHEKKTTITTSYATSLFKDKKTIDS</sequence>
<evidence type="ECO:0000256" key="2">
    <source>
        <dbReference type="ARBA" id="ARBA00004881"/>
    </source>
</evidence>
<dbReference type="PANTHER" id="PTHR43867:SF4">
    <property type="entry name" value="BETA-(1-3)-GLUCOSYL TRANSFERASE"/>
    <property type="match status" value="1"/>
</dbReference>
<reference evidence="10 11" key="1">
    <citation type="submission" date="2024-05" db="EMBL/GenBank/DDBJ databases">
        <title>Genome sequencing of Marine Estuary Bacteria, Pseudoalteromonas distincta strain FA, Psychrobacter proteolyticus strain EA, and Shewanella baltica strain CA.</title>
        <authorList>
            <person name="Dieffenbach S.A."/>
            <person name="Maclea K.S."/>
        </authorList>
    </citation>
    <scope>NUCLEOTIDE SEQUENCE [LARGE SCALE GENOMIC DNA]</scope>
    <source>
        <strain evidence="10 11">EA</strain>
    </source>
</reference>
<keyword evidence="11" id="KW-1185">Reference proteome</keyword>
<keyword evidence="3" id="KW-0328">Glycosyltransferase</keyword>
<comment type="caution">
    <text evidence="10">The sequence shown here is derived from an EMBL/GenBank/DDBJ whole genome shotgun (WGS) entry which is preliminary data.</text>
</comment>
<evidence type="ECO:0000256" key="4">
    <source>
        <dbReference type="ARBA" id="ARBA00022679"/>
    </source>
</evidence>
<feature type="transmembrane region" description="Helical" evidence="8">
    <location>
        <begin position="431"/>
        <end position="450"/>
    </location>
</feature>
<keyword evidence="6 8" id="KW-1133">Transmembrane helix</keyword>
<accession>A0ABV0D3E6</accession>
<evidence type="ECO:0000256" key="3">
    <source>
        <dbReference type="ARBA" id="ARBA00022676"/>
    </source>
</evidence>
<evidence type="ECO:0000313" key="10">
    <source>
        <dbReference type="EMBL" id="MEN8624913.1"/>
    </source>
</evidence>
<evidence type="ECO:0000313" key="11">
    <source>
        <dbReference type="Proteomes" id="UP001414441"/>
    </source>
</evidence>